<keyword evidence="7 10" id="KW-0418">Kinase</keyword>
<evidence type="ECO:0000256" key="8">
    <source>
        <dbReference type="ARBA" id="ARBA00022842"/>
    </source>
</evidence>
<evidence type="ECO:0000313" key="12">
    <source>
        <dbReference type="EMBL" id="ACZ38778.1"/>
    </source>
</evidence>
<dbReference type="UniPathway" id="UPA00109">
    <property type="reaction ID" value="UER00182"/>
</dbReference>
<dbReference type="InterPro" id="IPR035966">
    <property type="entry name" value="PKF_sf"/>
</dbReference>
<comment type="catalytic activity">
    <reaction evidence="10">
        <text>beta-D-fructose 6-phosphate + ATP = beta-D-fructose 1,6-bisphosphate + ADP + H(+)</text>
        <dbReference type="Rhea" id="RHEA:16109"/>
        <dbReference type="ChEBI" id="CHEBI:15378"/>
        <dbReference type="ChEBI" id="CHEBI:30616"/>
        <dbReference type="ChEBI" id="CHEBI:32966"/>
        <dbReference type="ChEBI" id="CHEBI:57634"/>
        <dbReference type="ChEBI" id="CHEBI:456216"/>
        <dbReference type="EC" id="2.7.1.11"/>
    </reaction>
</comment>
<keyword evidence="5 10" id="KW-0808">Transferase</keyword>
<dbReference type="InterPro" id="IPR015912">
    <property type="entry name" value="Phosphofructokinase_CS"/>
</dbReference>
<dbReference type="HOGENOM" id="CLU_020655_0_0_0"/>
<feature type="binding site" description="in other chain" evidence="10">
    <location>
        <begin position="184"/>
        <end position="186"/>
    </location>
    <ligand>
        <name>substrate</name>
        <note>ligand shared between dimeric partners</note>
    </ligand>
</feature>
<comment type="function">
    <text evidence="10">Catalyzes the phosphorylation of D-fructose 6-phosphate to fructose 1,6-bisphosphate by ATP, the first committing step of glycolysis.</text>
</comment>
<dbReference type="GO" id="GO:0003872">
    <property type="term" value="F:6-phosphofructokinase activity"/>
    <property type="evidence" value="ECO:0007669"/>
    <property type="project" value="UniProtKB-UniRule"/>
</dbReference>
<dbReference type="PANTHER" id="PTHR13697">
    <property type="entry name" value="PHOSPHOFRUCTOKINASE"/>
    <property type="match status" value="1"/>
</dbReference>
<feature type="binding site" evidence="10">
    <location>
        <position position="177"/>
    </location>
    <ligand>
        <name>substrate</name>
        <note>ligand shared between dimeric partners</note>
    </ligand>
</feature>
<reference evidence="13" key="1">
    <citation type="submission" date="2009-11" db="EMBL/GenBank/DDBJ databases">
        <title>The complete chromosome 1 of Sphaerobacter thermophilus DSM 20745.</title>
        <authorList>
            <person name="Lucas S."/>
            <person name="Copeland A."/>
            <person name="Lapidus A."/>
            <person name="Glavina del Rio T."/>
            <person name="Dalin E."/>
            <person name="Tice H."/>
            <person name="Bruce D."/>
            <person name="Goodwin L."/>
            <person name="Pitluck S."/>
            <person name="Kyrpides N."/>
            <person name="Mavromatis K."/>
            <person name="Ivanova N."/>
            <person name="Mikhailova N."/>
            <person name="LaButti K.M."/>
            <person name="Clum A."/>
            <person name="Sun H.I."/>
            <person name="Brettin T."/>
            <person name="Detter J.C."/>
            <person name="Han C."/>
            <person name="Larimer F."/>
            <person name="Land M."/>
            <person name="Hauser L."/>
            <person name="Markowitz V."/>
            <person name="Cheng J.F."/>
            <person name="Hugenholtz P."/>
            <person name="Woyke T."/>
            <person name="Wu D."/>
            <person name="Steenblock K."/>
            <person name="Schneider S."/>
            <person name="Pukall R."/>
            <person name="Goeker M."/>
            <person name="Klenk H.P."/>
            <person name="Eisen J.A."/>
        </authorList>
    </citation>
    <scope>NUCLEOTIDE SEQUENCE [LARGE SCALE GENOMIC DNA]</scope>
    <source>
        <strain evidence="13">ATCC 49802 / DSM 20745 / S 6022</strain>
    </source>
</reference>
<name>D1C3G1_SPHTD</name>
<feature type="binding site" evidence="10">
    <location>
        <position position="16"/>
    </location>
    <ligand>
        <name>ATP</name>
        <dbReference type="ChEBI" id="CHEBI:30616"/>
    </ligand>
</feature>
<evidence type="ECO:0000313" key="13">
    <source>
        <dbReference type="Proteomes" id="UP000002027"/>
    </source>
</evidence>
<keyword evidence="9 10" id="KW-0324">Glycolysis</keyword>
<dbReference type="InterPro" id="IPR022953">
    <property type="entry name" value="ATP_PFK"/>
</dbReference>
<dbReference type="PANTHER" id="PTHR13697:SF52">
    <property type="entry name" value="ATP-DEPENDENT 6-PHOSPHOFRUCTOKINASE 3"/>
    <property type="match status" value="1"/>
</dbReference>
<dbReference type="PRINTS" id="PR00476">
    <property type="entry name" value="PHFRCTKINASE"/>
</dbReference>
<evidence type="ECO:0000256" key="5">
    <source>
        <dbReference type="ARBA" id="ARBA00022679"/>
    </source>
</evidence>
<dbReference type="GO" id="GO:0042802">
    <property type="term" value="F:identical protein binding"/>
    <property type="evidence" value="ECO:0007669"/>
    <property type="project" value="TreeGrafter"/>
</dbReference>
<dbReference type="eggNOG" id="COG0205">
    <property type="taxonomic scope" value="Bacteria"/>
</dbReference>
<dbReference type="RefSeq" id="WP_012871825.1">
    <property type="nucleotide sequence ID" value="NC_013523.1"/>
</dbReference>
<dbReference type="GO" id="GO:0047334">
    <property type="term" value="F:diphosphate-fructose-6-phosphate 1-phosphotransferase activity"/>
    <property type="evidence" value="ECO:0007669"/>
    <property type="project" value="InterPro"/>
</dbReference>
<feature type="binding site" description="in other chain" evidence="10">
    <location>
        <begin position="286"/>
        <end position="289"/>
    </location>
    <ligand>
        <name>substrate</name>
        <note>ligand shared between dimeric partners</note>
    </ligand>
</feature>
<feature type="binding site" evidence="10">
    <location>
        <position position="118"/>
    </location>
    <ligand>
        <name>Mg(2+)</name>
        <dbReference type="ChEBI" id="CHEBI:18420"/>
        <note>catalytic</note>
    </ligand>
</feature>
<comment type="cofactor">
    <cofactor evidence="1 10">
        <name>Mg(2+)</name>
        <dbReference type="ChEBI" id="CHEBI:18420"/>
    </cofactor>
</comment>
<dbReference type="GO" id="GO:0070095">
    <property type="term" value="F:fructose-6-phosphate binding"/>
    <property type="evidence" value="ECO:0007669"/>
    <property type="project" value="TreeGrafter"/>
</dbReference>
<comment type="caution">
    <text evidence="10">Lacks conserved residue(s) required for the propagation of feature annotation.</text>
</comment>
<dbReference type="OrthoDB" id="9802503at2"/>
<feature type="binding site" description="in other chain" evidence="10">
    <location>
        <position position="237"/>
    </location>
    <ligand>
        <name>substrate</name>
        <note>ligand shared between dimeric partners</note>
    </ligand>
</feature>
<dbReference type="GO" id="GO:0030388">
    <property type="term" value="P:fructose 1,6-bisphosphate metabolic process"/>
    <property type="evidence" value="ECO:0007669"/>
    <property type="project" value="TreeGrafter"/>
</dbReference>
<dbReference type="Proteomes" id="UP000002027">
    <property type="component" value="Chromosome 1"/>
</dbReference>
<dbReference type="HAMAP" id="MF_01976">
    <property type="entry name" value="Phosphofructokinase_III"/>
    <property type="match status" value="1"/>
</dbReference>
<keyword evidence="8 10" id="KW-0460">Magnesium</keyword>
<evidence type="ECO:0000256" key="10">
    <source>
        <dbReference type="HAMAP-Rule" id="MF_01976"/>
    </source>
</evidence>
<feature type="site" description="Important for substrate specificity; cannot use PPi as phosphoryl donor" evidence="10">
    <location>
        <position position="119"/>
    </location>
</feature>
<dbReference type="InterPro" id="IPR000023">
    <property type="entry name" value="Phosphofructokinase_dom"/>
</dbReference>
<dbReference type="EC" id="2.7.1.11" evidence="10"/>
<protein>
    <recommendedName>
        <fullName evidence="10">ATP-dependent 6-phosphofructokinase</fullName>
        <shortName evidence="10">ATP-PFK</shortName>
        <shortName evidence="10">Phosphofructokinase</shortName>
        <ecNumber evidence="10">2.7.1.11</ecNumber>
    </recommendedName>
    <alternativeName>
        <fullName evidence="10">Phosphohexokinase</fullName>
    </alternativeName>
</protein>
<dbReference type="SUPFAM" id="SSF53784">
    <property type="entry name" value="Phosphofructokinase"/>
    <property type="match status" value="1"/>
</dbReference>
<feature type="binding site" evidence="10">
    <location>
        <begin position="79"/>
        <end position="80"/>
    </location>
    <ligand>
        <name>ATP</name>
        <dbReference type="ChEBI" id="CHEBI:30616"/>
    </ligand>
</feature>
<dbReference type="InterPro" id="IPR012829">
    <property type="entry name" value="Phosphofructokinase_III"/>
</dbReference>
<comment type="subcellular location">
    <subcellularLocation>
        <location evidence="2 10">Cytoplasm</location>
    </subcellularLocation>
</comment>
<dbReference type="GO" id="GO:0048029">
    <property type="term" value="F:monosaccharide binding"/>
    <property type="evidence" value="ECO:0007669"/>
    <property type="project" value="TreeGrafter"/>
</dbReference>
<dbReference type="Gene3D" id="3.40.50.460">
    <property type="entry name" value="Phosphofructokinase domain"/>
    <property type="match status" value="1"/>
</dbReference>
<dbReference type="PIRSF" id="PIRSF000532">
    <property type="entry name" value="ATP_PFK_prok"/>
    <property type="match status" value="1"/>
</dbReference>
<evidence type="ECO:0000256" key="6">
    <source>
        <dbReference type="ARBA" id="ARBA00022723"/>
    </source>
</evidence>
<evidence type="ECO:0000259" key="11">
    <source>
        <dbReference type="Pfam" id="PF00365"/>
    </source>
</evidence>
<dbReference type="GO" id="GO:0061621">
    <property type="term" value="P:canonical glycolysis"/>
    <property type="evidence" value="ECO:0007669"/>
    <property type="project" value="TreeGrafter"/>
</dbReference>
<dbReference type="InParanoid" id="D1C3G1"/>
<feature type="active site" description="Proton acceptor" evidence="10">
    <location>
        <position position="142"/>
    </location>
</feature>
<dbReference type="FunCoup" id="D1C3G1">
    <property type="interactions" value="337"/>
</dbReference>
<dbReference type="AlphaFoldDB" id="D1C3G1"/>
<dbReference type="STRING" id="479434.Sthe_1343"/>
<dbReference type="GO" id="GO:0005945">
    <property type="term" value="C:6-phosphofructokinase complex"/>
    <property type="evidence" value="ECO:0007669"/>
    <property type="project" value="TreeGrafter"/>
</dbReference>
<keyword evidence="10" id="KW-0547">Nucleotide-binding</keyword>
<evidence type="ECO:0000256" key="4">
    <source>
        <dbReference type="ARBA" id="ARBA00022490"/>
    </source>
</evidence>
<dbReference type="EMBL" id="CP001823">
    <property type="protein sequence ID" value="ACZ38778.1"/>
    <property type="molecule type" value="Genomic_DNA"/>
</dbReference>
<reference evidence="12 13" key="2">
    <citation type="journal article" date="2010" name="Stand. Genomic Sci.">
        <title>Complete genome sequence of Desulfohalobium retbaense type strain (HR(100)).</title>
        <authorList>
            <person name="Spring S."/>
            <person name="Nolan M."/>
            <person name="Lapidus A."/>
            <person name="Glavina Del Rio T."/>
            <person name="Copeland A."/>
            <person name="Tice H."/>
            <person name="Cheng J.F."/>
            <person name="Lucas S."/>
            <person name="Land M."/>
            <person name="Chen F."/>
            <person name="Bruce D."/>
            <person name="Goodwin L."/>
            <person name="Pitluck S."/>
            <person name="Ivanova N."/>
            <person name="Mavromatis K."/>
            <person name="Mikhailova N."/>
            <person name="Pati A."/>
            <person name="Chen A."/>
            <person name="Palaniappan K."/>
            <person name="Hauser L."/>
            <person name="Chang Y.J."/>
            <person name="Jeffries C.D."/>
            <person name="Munk C."/>
            <person name="Kiss H."/>
            <person name="Chain P."/>
            <person name="Han C."/>
            <person name="Brettin T."/>
            <person name="Detter J.C."/>
            <person name="Schuler E."/>
            <person name="Goker M."/>
            <person name="Rohde M."/>
            <person name="Bristow J."/>
            <person name="Eisen J.A."/>
            <person name="Markowitz V."/>
            <person name="Hugenholtz P."/>
            <person name="Kyrpides N.C."/>
            <person name="Klenk H.P."/>
        </authorList>
    </citation>
    <scope>NUCLEOTIDE SEQUENCE [LARGE SCALE GENOMIC DNA]</scope>
    <source>
        <strain evidence="13">ATCC 49802 / DSM 20745 / S 6022</strain>
    </source>
</reference>
<sequence length="374" mass="39778">MAVEGRKRIAVLTGGGDAPGLNAVIRAVTKAAILDHGWSVIGFRDGFEGVIHDRWVELTLDGVRGILPRGGTILGASNRCNPFSYAAPGDEAPRDYSSEVLRRVEQHGIDALVVIGGDGTLTVSHHLHTMGAPVVGVPKTIDNDVRGTEVTFGFDTAVNTVTDAIDKLHTTAESHHRVMIVEVMGRTTGWIALHSGLAGGGDVILIPEIPFKLDAIRATIRRRQALGRHFTIIVVAEGAKPEGGEAIYEKVGHLPYERRYGGIGEWLRRELAATITQEVRSVVLGHLQRGGSPTARDRVLGSVLGAAAVDLIAEGALGYMVGVSGDLAGQRPYSVVSVPLSEPSRGPRHVPVDHSAVRTAREIGISFGDVMPEE</sequence>
<evidence type="ECO:0000256" key="7">
    <source>
        <dbReference type="ARBA" id="ARBA00022777"/>
    </source>
</evidence>
<dbReference type="GO" id="GO:0046872">
    <property type="term" value="F:metal ion binding"/>
    <property type="evidence" value="ECO:0007669"/>
    <property type="project" value="UniProtKB-KW"/>
</dbReference>
<comment type="similarity">
    <text evidence="10">Belongs to the phosphofructokinase type A (PFKA) family. Mixed-substrate PFK group III subfamily.</text>
</comment>
<evidence type="ECO:0000256" key="9">
    <source>
        <dbReference type="ARBA" id="ARBA00023152"/>
    </source>
</evidence>
<keyword evidence="4 10" id="KW-0963">Cytoplasm</keyword>
<keyword evidence="10" id="KW-0067">ATP-binding</keyword>
<keyword evidence="13" id="KW-1185">Reference proteome</keyword>
<dbReference type="GO" id="GO:0006002">
    <property type="term" value="P:fructose 6-phosphate metabolic process"/>
    <property type="evidence" value="ECO:0007669"/>
    <property type="project" value="InterPro"/>
</dbReference>
<proteinExistence type="inferred from homology"/>
<gene>
    <name evidence="10" type="primary">pfkA</name>
    <name evidence="12" type="ordered locus">Sthe_1343</name>
</gene>
<evidence type="ECO:0000256" key="2">
    <source>
        <dbReference type="ARBA" id="ARBA00004496"/>
    </source>
</evidence>
<keyword evidence="6 10" id="KW-0479">Metal-binding</keyword>
<dbReference type="PROSITE" id="PS00433">
    <property type="entry name" value="PHOSPHOFRUCTOKINASE"/>
    <property type="match status" value="1"/>
</dbReference>
<feature type="binding site" evidence="10">
    <location>
        <begin position="117"/>
        <end position="120"/>
    </location>
    <ligand>
        <name>ATP</name>
        <dbReference type="ChEBI" id="CHEBI:30616"/>
    </ligand>
</feature>
<evidence type="ECO:0000256" key="1">
    <source>
        <dbReference type="ARBA" id="ARBA00001946"/>
    </source>
</evidence>
<feature type="domain" description="Phosphofructokinase" evidence="11">
    <location>
        <begin position="8"/>
        <end position="312"/>
    </location>
</feature>
<feature type="binding site" evidence="10">
    <location>
        <position position="280"/>
    </location>
    <ligand>
        <name>substrate</name>
        <note>ligand shared between dimeric partners</note>
    </ligand>
</feature>
<dbReference type="Pfam" id="PF00365">
    <property type="entry name" value="PFK"/>
    <property type="match status" value="1"/>
</dbReference>
<organism evidence="12 13">
    <name type="scientific">Sphaerobacter thermophilus (strain ATCC 49802 / DSM 20745 / KCCM 41009 / NCIMB 13125 / S 6022)</name>
    <dbReference type="NCBI Taxonomy" id="479434"/>
    <lineage>
        <taxon>Bacteria</taxon>
        <taxon>Pseudomonadati</taxon>
        <taxon>Thermomicrobiota</taxon>
        <taxon>Thermomicrobia</taxon>
        <taxon>Sphaerobacterales</taxon>
        <taxon>Sphaerobacterineae</taxon>
        <taxon>Sphaerobacteraceae</taxon>
        <taxon>Sphaerobacter</taxon>
    </lineage>
</organism>
<dbReference type="NCBIfam" id="NF002872">
    <property type="entry name" value="PRK03202.1"/>
    <property type="match status" value="1"/>
</dbReference>
<dbReference type="Gene3D" id="3.40.50.450">
    <property type="match status" value="1"/>
</dbReference>
<evidence type="ECO:0000256" key="3">
    <source>
        <dbReference type="ARBA" id="ARBA00004679"/>
    </source>
</evidence>
<dbReference type="GO" id="GO:0016208">
    <property type="term" value="F:AMP binding"/>
    <property type="evidence" value="ECO:0007669"/>
    <property type="project" value="TreeGrafter"/>
</dbReference>
<dbReference type="FunFam" id="3.40.50.460:FF:000002">
    <property type="entry name" value="ATP-dependent 6-phosphofructokinase"/>
    <property type="match status" value="1"/>
</dbReference>
<comment type="pathway">
    <text evidence="3 10">Carbohydrate degradation; glycolysis; D-glyceraldehyde 3-phosphate and glycerone phosphate from D-glucose: step 3/4.</text>
</comment>
<dbReference type="GO" id="GO:0005524">
    <property type="term" value="F:ATP binding"/>
    <property type="evidence" value="ECO:0007669"/>
    <property type="project" value="UniProtKB-KW"/>
</dbReference>
<accession>D1C3G1</accession>
<comment type="subunit">
    <text evidence="10">Homodimer or homotetramer.</text>
</comment>
<dbReference type="InterPro" id="IPR012003">
    <property type="entry name" value="ATP_PFK_prok-type"/>
</dbReference>
<feature type="binding site" description="in other chain" evidence="10">
    <location>
        <begin position="140"/>
        <end position="142"/>
    </location>
    <ligand>
        <name>substrate</name>
        <note>ligand shared between dimeric partners</note>
    </ligand>
</feature>
<dbReference type="KEGG" id="sti:Sthe_1343"/>